<organism evidence="2 3">
    <name type="scientific">Lentzea alba</name>
    <dbReference type="NCBI Taxonomy" id="2714351"/>
    <lineage>
        <taxon>Bacteria</taxon>
        <taxon>Bacillati</taxon>
        <taxon>Actinomycetota</taxon>
        <taxon>Actinomycetes</taxon>
        <taxon>Pseudonocardiales</taxon>
        <taxon>Pseudonocardiaceae</taxon>
        <taxon>Lentzea</taxon>
    </lineage>
</organism>
<evidence type="ECO:0000313" key="2">
    <source>
        <dbReference type="EMBL" id="NGY61023.1"/>
    </source>
</evidence>
<dbReference type="AlphaFoldDB" id="A0A7C9RSN4"/>
<gene>
    <name evidence="2" type="ORF">G7043_19000</name>
</gene>
<accession>A0A7C9RSN4</accession>
<evidence type="ECO:0000313" key="3">
    <source>
        <dbReference type="Proteomes" id="UP000481360"/>
    </source>
</evidence>
<reference evidence="2 3" key="1">
    <citation type="submission" date="2020-03" db="EMBL/GenBank/DDBJ databases">
        <title>Isolation and identification of active actinomycetes.</title>
        <authorList>
            <person name="Sun X."/>
        </authorList>
    </citation>
    <scope>NUCLEOTIDE SEQUENCE [LARGE SCALE GENOMIC DNA]</scope>
    <source>
        <strain evidence="2 3">NEAU-D13</strain>
    </source>
</reference>
<evidence type="ECO:0000256" key="1">
    <source>
        <dbReference type="SAM" id="MobiDB-lite"/>
    </source>
</evidence>
<feature type="region of interest" description="Disordered" evidence="1">
    <location>
        <begin position="94"/>
        <end position="116"/>
    </location>
</feature>
<dbReference type="Proteomes" id="UP000481360">
    <property type="component" value="Unassembled WGS sequence"/>
</dbReference>
<proteinExistence type="predicted"/>
<name>A0A7C9RSN4_9PSEU</name>
<keyword evidence="3" id="KW-1185">Reference proteome</keyword>
<comment type="caution">
    <text evidence="2">The sequence shown here is derived from an EMBL/GenBank/DDBJ whole genome shotgun (WGS) entry which is preliminary data.</text>
</comment>
<dbReference type="RefSeq" id="WP_166047167.1">
    <property type="nucleotide sequence ID" value="NZ_JAAMPJ010000005.1"/>
</dbReference>
<sequence length="116" mass="12694">MTFTTAALALYHRAKAQYRVLTNPAAALAADHNHHQRPLHVVFAVHRSQAPRRRPRPRLLTTAIRRLLADRAPAPQTPSPPVAKKPPCRLCAAVVHPSPQSPSSRGGTRAISPHHP</sequence>
<protein>
    <submittedName>
        <fullName evidence="2">Uncharacterized protein</fullName>
    </submittedName>
</protein>
<dbReference type="EMBL" id="JAAMPJ010000005">
    <property type="protein sequence ID" value="NGY61023.1"/>
    <property type="molecule type" value="Genomic_DNA"/>
</dbReference>